<evidence type="ECO:0000256" key="1">
    <source>
        <dbReference type="SAM" id="MobiDB-lite"/>
    </source>
</evidence>
<sequence>MINRNIRNNDGMKNMQPNDSKKGMAGQQGIYRLQDFDKGAREGWNNFTILDAKPDSIKTVQGEVSVISLSIELIDKDDSSYREVLTNYLLFVDTSYNTPFYQFALAVMAVRNTDYLDANELVGMKGTANLSYYQPKNKDVTYPKLTSWSFRISEQEMNEALDQYLDDIDQAEDDMDWSGEF</sequence>
<dbReference type="EMBL" id="VSSQ01003125">
    <property type="protein sequence ID" value="MPM19172.1"/>
    <property type="molecule type" value="Genomic_DNA"/>
</dbReference>
<proteinExistence type="predicted"/>
<protein>
    <recommendedName>
        <fullName evidence="3">DUF669 domain-containing protein</fullName>
    </recommendedName>
</protein>
<evidence type="ECO:0000313" key="2">
    <source>
        <dbReference type="EMBL" id="MPM19172.1"/>
    </source>
</evidence>
<name>A0A644XSE7_9ZZZZ</name>
<comment type="caution">
    <text evidence="2">The sequence shown here is derived from an EMBL/GenBank/DDBJ whole genome shotgun (WGS) entry which is preliminary data.</text>
</comment>
<reference evidence="2" key="1">
    <citation type="submission" date="2019-08" db="EMBL/GenBank/DDBJ databases">
        <authorList>
            <person name="Kucharzyk K."/>
            <person name="Murdoch R.W."/>
            <person name="Higgins S."/>
            <person name="Loffler F."/>
        </authorList>
    </citation>
    <scope>NUCLEOTIDE SEQUENCE</scope>
</reference>
<dbReference type="AlphaFoldDB" id="A0A644XSE7"/>
<accession>A0A644XSE7</accession>
<evidence type="ECO:0008006" key="3">
    <source>
        <dbReference type="Google" id="ProtNLM"/>
    </source>
</evidence>
<organism evidence="2">
    <name type="scientific">bioreactor metagenome</name>
    <dbReference type="NCBI Taxonomy" id="1076179"/>
    <lineage>
        <taxon>unclassified sequences</taxon>
        <taxon>metagenomes</taxon>
        <taxon>ecological metagenomes</taxon>
    </lineage>
</organism>
<feature type="region of interest" description="Disordered" evidence="1">
    <location>
        <begin position="1"/>
        <end position="24"/>
    </location>
</feature>
<gene>
    <name evidence="2" type="ORF">SDC9_65590</name>
</gene>